<reference evidence="2" key="1">
    <citation type="submission" date="2015-01" db="EMBL/GenBank/DDBJ databases">
        <authorList>
            <person name="Aksoy S."/>
            <person name="Warren W."/>
            <person name="Wilson R.K."/>
        </authorList>
    </citation>
    <scope>NUCLEOTIDE SEQUENCE [LARGE SCALE GENOMIC DNA]</scope>
    <source>
        <strain evidence="2">IAEA</strain>
    </source>
</reference>
<reference evidence="1" key="2">
    <citation type="submission" date="2020-05" db="UniProtKB">
        <authorList>
            <consortium name="EnsemblMetazoa"/>
        </authorList>
    </citation>
    <scope>IDENTIFICATION</scope>
    <source>
        <strain evidence="1">IAEA</strain>
    </source>
</reference>
<dbReference type="VEuPathDB" id="VectorBase:GPPI035361"/>
<organism evidence="1 2">
    <name type="scientific">Glossina palpalis gambiensis</name>
    <dbReference type="NCBI Taxonomy" id="67801"/>
    <lineage>
        <taxon>Eukaryota</taxon>
        <taxon>Metazoa</taxon>
        <taxon>Ecdysozoa</taxon>
        <taxon>Arthropoda</taxon>
        <taxon>Hexapoda</taxon>
        <taxon>Insecta</taxon>
        <taxon>Pterygota</taxon>
        <taxon>Neoptera</taxon>
        <taxon>Endopterygota</taxon>
        <taxon>Diptera</taxon>
        <taxon>Brachycera</taxon>
        <taxon>Muscomorpha</taxon>
        <taxon>Hippoboscoidea</taxon>
        <taxon>Glossinidae</taxon>
        <taxon>Glossina</taxon>
    </lineage>
</organism>
<proteinExistence type="predicted"/>
<evidence type="ECO:0000313" key="2">
    <source>
        <dbReference type="Proteomes" id="UP000092460"/>
    </source>
</evidence>
<sequence length="125" mass="14643">MLYVYIKLLYHIREIVFQIKTALNINYLAVARTTVVECKREKREADAPSTLSYEIPMIALKKLKGLRPPPPPLKQPHGMHACTRIAINYTCTHAYFVILLFIHFSSEHTNEMQQQQQQHNNGYRF</sequence>
<dbReference type="EnsemblMetazoa" id="GPPI035361-RA">
    <property type="protein sequence ID" value="GPPI035361-PA"/>
    <property type="gene ID" value="GPPI035361"/>
</dbReference>
<name>A0A1B0BN87_9MUSC</name>
<keyword evidence="2" id="KW-1185">Reference proteome</keyword>
<dbReference type="EMBL" id="JXJN01017251">
    <property type="status" value="NOT_ANNOTATED_CDS"/>
    <property type="molecule type" value="Genomic_DNA"/>
</dbReference>
<accession>A0A1B0BN87</accession>
<evidence type="ECO:0000313" key="1">
    <source>
        <dbReference type="EnsemblMetazoa" id="GPPI035361-PA"/>
    </source>
</evidence>
<dbReference type="Proteomes" id="UP000092460">
    <property type="component" value="Unassembled WGS sequence"/>
</dbReference>
<protein>
    <submittedName>
        <fullName evidence="1">Uncharacterized protein</fullName>
    </submittedName>
</protein>
<dbReference type="AlphaFoldDB" id="A0A1B0BN87"/>